<evidence type="ECO:0000313" key="2">
    <source>
        <dbReference type="EMBL" id="QCD41989.1"/>
    </source>
</evidence>
<proteinExistence type="predicted"/>
<feature type="signal peptide" evidence="1">
    <location>
        <begin position="1"/>
        <end position="24"/>
    </location>
</feature>
<keyword evidence="3" id="KW-1185">Reference proteome</keyword>
<dbReference type="KEGG" id="ddb:E7747_06695"/>
<organism evidence="2 3">
    <name type="scientific">Duncaniella dubosii</name>
    <dbReference type="NCBI Taxonomy" id="2518971"/>
    <lineage>
        <taxon>Bacteria</taxon>
        <taxon>Pseudomonadati</taxon>
        <taxon>Bacteroidota</taxon>
        <taxon>Bacteroidia</taxon>
        <taxon>Bacteroidales</taxon>
        <taxon>Muribaculaceae</taxon>
        <taxon>Duncaniella</taxon>
    </lineage>
</organism>
<dbReference type="Gene3D" id="2.40.160.10">
    <property type="entry name" value="Porin"/>
    <property type="match status" value="1"/>
</dbReference>
<dbReference type="EMBL" id="CP039396">
    <property type="protein sequence ID" value="QCD41989.1"/>
    <property type="molecule type" value="Genomic_DNA"/>
</dbReference>
<dbReference type="GO" id="GO:0016020">
    <property type="term" value="C:membrane"/>
    <property type="evidence" value="ECO:0007669"/>
    <property type="project" value="InterPro"/>
</dbReference>
<accession>A0A4P7W241</accession>
<keyword evidence="1" id="KW-0732">Signal</keyword>
<protein>
    <recommendedName>
        <fullName evidence="4">Porin</fullName>
    </recommendedName>
</protein>
<dbReference type="InterPro" id="IPR023614">
    <property type="entry name" value="Porin_dom_sf"/>
</dbReference>
<gene>
    <name evidence="2" type="ORF">E7747_06695</name>
</gene>
<feature type="chain" id="PRO_5020751812" description="Porin" evidence="1">
    <location>
        <begin position="25"/>
        <end position="343"/>
    </location>
</feature>
<dbReference type="SUPFAM" id="SSF56935">
    <property type="entry name" value="Porins"/>
    <property type="match status" value="1"/>
</dbReference>
<dbReference type="Pfam" id="PF07396">
    <property type="entry name" value="Porin_O_P"/>
    <property type="match status" value="1"/>
</dbReference>
<dbReference type="GO" id="GO:0015288">
    <property type="term" value="F:porin activity"/>
    <property type="evidence" value="ECO:0007669"/>
    <property type="project" value="InterPro"/>
</dbReference>
<dbReference type="AlphaFoldDB" id="A0A4P7W241"/>
<name>A0A4P7W241_9BACT</name>
<evidence type="ECO:0008006" key="4">
    <source>
        <dbReference type="Google" id="ProtNLM"/>
    </source>
</evidence>
<dbReference type="InterPro" id="IPR010870">
    <property type="entry name" value="Porin_O/P"/>
</dbReference>
<evidence type="ECO:0000256" key="1">
    <source>
        <dbReference type="SAM" id="SignalP"/>
    </source>
</evidence>
<evidence type="ECO:0000313" key="3">
    <source>
        <dbReference type="Proteomes" id="UP000297149"/>
    </source>
</evidence>
<dbReference type="RefSeq" id="WP_136414899.1">
    <property type="nucleotide sequence ID" value="NZ_CP039396.1"/>
</dbReference>
<dbReference type="Proteomes" id="UP000297149">
    <property type="component" value="Chromosome"/>
</dbReference>
<sequence length="343" mass="38109">MSHFNFRRLSFLLLSILGIMPVAADDNNKVDLTPELHGVIRPRWEMDTKGGENRFQLRNARLSVNGRLAPEIDYYFQADFCDRGKIMFLDGWGRIAITPALKLQAGQFRIPFGTDCFRGPGNYIFANRSFIGGTMNNVRGVGAKLSYTFALPESSSLLVEAGAFNPTTITDQNIWVKKMAYGGKALYSVGNVKLAAGAETLIPDSVRINSLTASATWTSGRWTVEGEYLNKHYVNNAHKAAHGYNFFVDYAFPVNAGVFNRASVQGRFDGMTAHSNGLRNDLGQLSTTHSARNRITVGGTLSYNYKAIHCDLRLDYEKYFYHHDTTVPVGGGDKICAEMVIKF</sequence>
<reference evidence="3" key="1">
    <citation type="submission" date="2019-02" db="EMBL/GenBank/DDBJ databases">
        <title>Isolation and identification of novel species under the genus Muribaculum.</title>
        <authorList>
            <person name="Miyake S."/>
            <person name="Ding Y."/>
            <person name="Low A."/>
            <person name="Soh M."/>
            <person name="Seedorf H."/>
        </authorList>
    </citation>
    <scope>NUCLEOTIDE SEQUENCE [LARGE SCALE GENOMIC DNA]</scope>
    <source>
        <strain evidence="3">H5</strain>
    </source>
</reference>